<dbReference type="GO" id="GO:0016787">
    <property type="term" value="F:hydrolase activity"/>
    <property type="evidence" value="ECO:0007669"/>
    <property type="project" value="UniProtKB-KW"/>
</dbReference>
<evidence type="ECO:0000313" key="4">
    <source>
        <dbReference type="EMBL" id="KXZ39245.1"/>
    </source>
</evidence>
<keyword evidence="1" id="KW-1133">Transmembrane helix</keyword>
<sequence length="394" mass="45498">MNKKYICVFILFFMLSLMGFCGLNKSRSIQKEAVAYKVFSSYKNVLGARISEGYFVCDDMYKAVLDNDKEFINKNLEHIKSTFNIQTIKSEIIDKSYDGKLEYLVSFDNERLSFDFMIFDSQSKQYIKDKIIRIYVDIDEILSILGLDTDFDITLSKENQIRFIYKDSLIKIIYILLSISIAILFMYIYHAFEKLSISNHYDVEGLESIINILSKKDGYTARHSLEVADIAVKIAKELRVSRKDIKNLYKAAILHDIGKIGIPEHILNKKGRLTEDEFLIMKQHPQLSYDIVSQFPSLNKVAHIVKYHHEMIDGSGYPQGLKGKQIPFLSQILTVADIFNALTTDRSYRNALTDKDALNMMKNMPLNQEIVNLLEKIITSKNVNIKQSKNIILN</sequence>
<feature type="transmembrane region" description="Helical" evidence="1">
    <location>
        <begin position="6"/>
        <end position="23"/>
    </location>
</feature>
<reference evidence="4 6" key="1">
    <citation type="submission" date="2016-02" db="EMBL/GenBank/DDBJ databases">
        <title>Draft genome sequence for Clostridium paradoxum JW-YL-7.</title>
        <authorList>
            <person name="Utturkar S.M."/>
            <person name="Lancaster A."/>
            <person name="Poole F.L."/>
            <person name="Adams M.W."/>
            <person name="Brown S.D."/>
        </authorList>
    </citation>
    <scope>NUCLEOTIDE SEQUENCE [LARGE SCALE GENOMIC DNA]</scope>
    <source>
        <strain evidence="4 6">JW-YL-7</strain>
    </source>
</reference>
<dbReference type="PANTHER" id="PTHR43155">
    <property type="entry name" value="CYCLIC DI-GMP PHOSPHODIESTERASE PA4108-RELATED"/>
    <property type="match status" value="1"/>
</dbReference>
<dbReference type="RefSeq" id="WP_066068068.1">
    <property type="nucleotide sequence ID" value="NZ_FRBG01000006.1"/>
</dbReference>
<dbReference type="PANTHER" id="PTHR43155:SF2">
    <property type="entry name" value="CYCLIC DI-GMP PHOSPHODIESTERASE PA4108"/>
    <property type="match status" value="1"/>
</dbReference>
<dbReference type="Proteomes" id="UP000323392">
    <property type="component" value="Unassembled WGS sequence"/>
</dbReference>
<dbReference type="InterPro" id="IPR037522">
    <property type="entry name" value="HD_GYP_dom"/>
</dbReference>
<dbReference type="Gene3D" id="1.10.3210.10">
    <property type="entry name" value="Hypothetical protein af1432"/>
    <property type="match status" value="1"/>
</dbReference>
<dbReference type="PATRIC" id="fig|1121328.3.peg.320"/>
<evidence type="ECO:0000313" key="6">
    <source>
        <dbReference type="Proteomes" id="UP000092605"/>
    </source>
</evidence>
<gene>
    <name evidence="4" type="ORF">JWYL7_0320</name>
    <name evidence="5" type="ORF">SAMN05661008_01038</name>
</gene>
<dbReference type="PROSITE" id="PS51831">
    <property type="entry name" value="HD"/>
    <property type="match status" value="1"/>
</dbReference>
<reference evidence="5 7" key="2">
    <citation type="submission" date="2016-11" db="EMBL/GenBank/DDBJ databases">
        <authorList>
            <person name="Varghese N."/>
            <person name="Submissions S."/>
        </authorList>
    </citation>
    <scope>NUCLEOTIDE SEQUENCE [LARGE SCALE GENOMIC DNA]</scope>
    <source>
        <strain evidence="5 7">DSM 7308</strain>
    </source>
</reference>
<dbReference type="EMBL" id="LSFY01000001">
    <property type="protein sequence ID" value="KXZ39245.1"/>
    <property type="molecule type" value="Genomic_DNA"/>
</dbReference>
<dbReference type="Proteomes" id="UP000092605">
    <property type="component" value="Unassembled WGS sequence"/>
</dbReference>
<organism evidence="4 6">
    <name type="scientific">Alkalithermobacter thermoalcaliphilus JW-YL-7 = DSM 7308</name>
    <dbReference type="NCBI Taxonomy" id="1121328"/>
    <lineage>
        <taxon>Bacteria</taxon>
        <taxon>Bacillati</taxon>
        <taxon>Bacillota</taxon>
        <taxon>Clostridia</taxon>
        <taxon>Peptostreptococcales</taxon>
        <taxon>Tepidibacteraceae</taxon>
        <taxon>Alkalithermobacter</taxon>
    </lineage>
</organism>
<feature type="domain" description="HD" evidence="2">
    <location>
        <begin position="220"/>
        <end position="342"/>
    </location>
</feature>
<comment type="caution">
    <text evidence="4">The sequence shown here is derived from an EMBL/GenBank/DDBJ whole genome shotgun (WGS) entry which is preliminary data.</text>
</comment>
<proteinExistence type="predicted"/>
<feature type="transmembrane region" description="Helical" evidence="1">
    <location>
        <begin position="172"/>
        <end position="192"/>
    </location>
</feature>
<feature type="domain" description="HD-GYP" evidence="3">
    <location>
        <begin position="198"/>
        <end position="393"/>
    </location>
</feature>
<dbReference type="CDD" id="cd00077">
    <property type="entry name" value="HDc"/>
    <property type="match status" value="1"/>
</dbReference>
<dbReference type="Pfam" id="PF13487">
    <property type="entry name" value="HD_5"/>
    <property type="match status" value="1"/>
</dbReference>
<evidence type="ECO:0000313" key="7">
    <source>
        <dbReference type="Proteomes" id="UP000323392"/>
    </source>
</evidence>
<dbReference type="STRING" id="1121328.JWYL7_0320"/>
<dbReference type="PROSITE" id="PS51832">
    <property type="entry name" value="HD_GYP"/>
    <property type="match status" value="1"/>
</dbReference>
<dbReference type="AlphaFoldDB" id="A0A150FPW8"/>
<dbReference type="InterPro" id="IPR003607">
    <property type="entry name" value="HD/PDEase_dom"/>
</dbReference>
<dbReference type="EMBL" id="FRBG01000006">
    <property type="protein sequence ID" value="SHK86284.1"/>
    <property type="molecule type" value="Genomic_DNA"/>
</dbReference>
<name>A0A150FPW8_CLOPD</name>
<keyword evidence="4" id="KW-0378">Hydrolase</keyword>
<keyword evidence="1" id="KW-0812">Transmembrane</keyword>
<dbReference type="InterPro" id="IPR006675">
    <property type="entry name" value="HDIG_dom"/>
</dbReference>
<evidence type="ECO:0000256" key="1">
    <source>
        <dbReference type="SAM" id="Phobius"/>
    </source>
</evidence>
<keyword evidence="7" id="KW-1185">Reference proteome</keyword>
<dbReference type="SMART" id="SM00471">
    <property type="entry name" value="HDc"/>
    <property type="match status" value="1"/>
</dbReference>
<keyword evidence="1" id="KW-0472">Membrane</keyword>
<dbReference type="NCBIfam" id="TIGR00277">
    <property type="entry name" value="HDIG"/>
    <property type="match status" value="1"/>
</dbReference>
<evidence type="ECO:0000259" key="2">
    <source>
        <dbReference type="PROSITE" id="PS51831"/>
    </source>
</evidence>
<protein>
    <submittedName>
        <fullName evidence="5">HDIG domain-containing protein</fullName>
    </submittedName>
    <submittedName>
        <fullName evidence="4">Metal dependent phosphohydrolase</fullName>
    </submittedName>
</protein>
<evidence type="ECO:0000259" key="3">
    <source>
        <dbReference type="PROSITE" id="PS51832"/>
    </source>
</evidence>
<accession>A0A150FPW8</accession>
<evidence type="ECO:0000313" key="5">
    <source>
        <dbReference type="EMBL" id="SHK86284.1"/>
    </source>
</evidence>
<dbReference type="SUPFAM" id="SSF109604">
    <property type="entry name" value="HD-domain/PDEase-like"/>
    <property type="match status" value="1"/>
</dbReference>
<dbReference type="InterPro" id="IPR006674">
    <property type="entry name" value="HD_domain"/>
</dbReference>